<proteinExistence type="predicted"/>
<evidence type="ECO:0000313" key="3">
    <source>
        <dbReference type="Proteomes" id="UP000823388"/>
    </source>
</evidence>
<dbReference type="AlphaFoldDB" id="A0A8T0T377"/>
<keyword evidence="1" id="KW-0812">Transmembrane</keyword>
<feature type="transmembrane region" description="Helical" evidence="1">
    <location>
        <begin position="79"/>
        <end position="102"/>
    </location>
</feature>
<accession>A0A8T0T377</accession>
<dbReference type="EMBL" id="CM029044">
    <property type="protein sequence ID" value="KAG2605671.1"/>
    <property type="molecule type" value="Genomic_DNA"/>
</dbReference>
<dbReference type="Proteomes" id="UP000823388">
    <property type="component" value="Chromosome 4N"/>
</dbReference>
<name>A0A8T0T377_PANVG</name>
<evidence type="ECO:0000256" key="1">
    <source>
        <dbReference type="SAM" id="Phobius"/>
    </source>
</evidence>
<protein>
    <submittedName>
        <fullName evidence="2">Uncharacterized protein</fullName>
    </submittedName>
</protein>
<keyword evidence="1" id="KW-1133">Transmembrane helix</keyword>
<evidence type="ECO:0000313" key="2">
    <source>
        <dbReference type="EMBL" id="KAG2605671.1"/>
    </source>
</evidence>
<comment type="caution">
    <text evidence="2">The sequence shown here is derived from an EMBL/GenBank/DDBJ whole genome shotgun (WGS) entry which is preliminary data.</text>
</comment>
<organism evidence="2 3">
    <name type="scientific">Panicum virgatum</name>
    <name type="common">Blackwell switchgrass</name>
    <dbReference type="NCBI Taxonomy" id="38727"/>
    <lineage>
        <taxon>Eukaryota</taxon>
        <taxon>Viridiplantae</taxon>
        <taxon>Streptophyta</taxon>
        <taxon>Embryophyta</taxon>
        <taxon>Tracheophyta</taxon>
        <taxon>Spermatophyta</taxon>
        <taxon>Magnoliopsida</taxon>
        <taxon>Liliopsida</taxon>
        <taxon>Poales</taxon>
        <taxon>Poaceae</taxon>
        <taxon>PACMAD clade</taxon>
        <taxon>Panicoideae</taxon>
        <taxon>Panicodae</taxon>
        <taxon>Paniceae</taxon>
        <taxon>Panicinae</taxon>
        <taxon>Panicum</taxon>
        <taxon>Panicum sect. Hiantes</taxon>
    </lineage>
</organism>
<keyword evidence="3" id="KW-1185">Reference proteome</keyword>
<keyword evidence="1" id="KW-0472">Membrane</keyword>
<gene>
    <name evidence="2" type="ORF">PVAP13_4NG085041</name>
</gene>
<sequence length="104" mass="12315">MSWNYKTNKMDSYCYYSTMRQHVQTLKRCKLFFSAVRIKNLACNSICDLVCSLLKGMGSFFLKGKEAYVRQVQSSIYPLLALVYMVVLFMFSILQVPLYLLWHW</sequence>
<reference evidence="2" key="1">
    <citation type="submission" date="2020-05" db="EMBL/GenBank/DDBJ databases">
        <title>WGS assembly of Panicum virgatum.</title>
        <authorList>
            <person name="Lovell J.T."/>
            <person name="Jenkins J."/>
            <person name="Shu S."/>
            <person name="Juenger T.E."/>
            <person name="Schmutz J."/>
        </authorList>
    </citation>
    <scope>NUCLEOTIDE SEQUENCE</scope>
    <source>
        <strain evidence="2">AP13</strain>
    </source>
</reference>